<evidence type="ECO:0000313" key="2">
    <source>
        <dbReference type="Proteomes" id="UP000805649"/>
    </source>
</evidence>
<protein>
    <submittedName>
        <fullName evidence="1">Short-chain dehydrogenase</fullName>
    </submittedName>
</protein>
<proteinExistence type="predicted"/>
<accession>A0ACC3YR47</accession>
<gene>
    <name evidence="1" type="ORF">CTRU02_211179</name>
</gene>
<organism evidence="1 2">
    <name type="scientific">Colletotrichum truncatum</name>
    <name type="common">Anthracnose fungus</name>
    <name type="synonym">Colletotrichum capsici</name>
    <dbReference type="NCBI Taxonomy" id="5467"/>
    <lineage>
        <taxon>Eukaryota</taxon>
        <taxon>Fungi</taxon>
        <taxon>Dikarya</taxon>
        <taxon>Ascomycota</taxon>
        <taxon>Pezizomycotina</taxon>
        <taxon>Sordariomycetes</taxon>
        <taxon>Hypocreomycetidae</taxon>
        <taxon>Glomerellales</taxon>
        <taxon>Glomerellaceae</taxon>
        <taxon>Colletotrichum</taxon>
        <taxon>Colletotrichum truncatum species complex</taxon>
    </lineage>
</organism>
<keyword evidence="2" id="KW-1185">Reference proteome</keyword>
<dbReference type="EMBL" id="VUJX02000007">
    <property type="protein sequence ID" value="KAL0934380.1"/>
    <property type="molecule type" value="Genomic_DNA"/>
</dbReference>
<comment type="caution">
    <text evidence="1">The sequence shown here is derived from an EMBL/GenBank/DDBJ whole genome shotgun (WGS) entry which is preliminary data.</text>
</comment>
<dbReference type="Proteomes" id="UP000805649">
    <property type="component" value="Unassembled WGS sequence"/>
</dbReference>
<evidence type="ECO:0000313" key="1">
    <source>
        <dbReference type="EMBL" id="KAL0934380.1"/>
    </source>
</evidence>
<sequence length="287" mass="31526">MALPYKKVLLVGATSGIGAALADKLVENGTFVIAAGRRKENLEKFVAKHGVHKAAGSVVDILKLNSVRLPLCELLVVSMRDADAFVKIPYFAATIIKDHPDLDCVFLNAGIQRGLDFTDAESVDLDVVYDELLANYLSHVHLTKAFLPHLSKQTNEVALVHTTSQLGLIPMCPNYSGSKAAMHSFILALRAQLKAGTSNVKVIEVYPPAVQTELHDAKNQPDLKNGHEIGMPVSEFADEVYERWLAGDEQIPVGTAKPMFDAFENKRQEYFSTFNSQMDELLVDFTA</sequence>
<name>A0ACC3YR47_COLTU</name>
<reference evidence="1 2" key="1">
    <citation type="journal article" date="2020" name="Phytopathology">
        <title>Genome Sequence Resources of Colletotrichum truncatum, C. plurivorum, C. musicola, and C. sojae: Four Species Pathogenic to Soybean (Glycine max).</title>
        <authorList>
            <person name="Rogerio F."/>
            <person name="Boufleur T.R."/>
            <person name="Ciampi-Guillardi M."/>
            <person name="Sukno S.A."/>
            <person name="Thon M.R."/>
            <person name="Massola Junior N.S."/>
            <person name="Baroncelli R."/>
        </authorList>
    </citation>
    <scope>NUCLEOTIDE SEQUENCE [LARGE SCALE GENOMIC DNA]</scope>
    <source>
        <strain evidence="1 2">CMES1059</strain>
    </source>
</reference>